<dbReference type="EMBL" id="PJQD01000112">
    <property type="protein sequence ID" value="POY70632.1"/>
    <property type="molecule type" value="Genomic_DNA"/>
</dbReference>
<dbReference type="OrthoDB" id="40579at2759"/>
<dbReference type="SFLD" id="SFLDS00003">
    <property type="entry name" value="Haloacid_Dehalogenase"/>
    <property type="match status" value="1"/>
</dbReference>
<organism evidence="1 2">
    <name type="scientific">Rhodotorula taiwanensis</name>
    <dbReference type="NCBI Taxonomy" id="741276"/>
    <lineage>
        <taxon>Eukaryota</taxon>
        <taxon>Fungi</taxon>
        <taxon>Dikarya</taxon>
        <taxon>Basidiomycota</taxon>
        <taxon>Pucciniomycotina</taxon>
        <taxon>Microbotryomycetes</taxon>
        <taxon>Sporidiobolales</taxon>
        <taxon>Sporidiobolaceae</taxon>
        <taxon>Rhodotorula</taxon>
    </lineage>
</organism>
<proteinExistence type="predicted"/>
<reference evidence="1 2" key="1">
    <citation type="journal article" date="2018" name="Front. Microbiol.">
        <title>Prospects for Fungal Bioremediation of Acidic Radioactive Waste Sites: Characterization and Genome Sequence of Rhodotorula taiwanensis MD1149.</title>
        <authorList>
            <person name="Tkavc R."/>
            <person name="Matrosova V.Y."/>
            <person name="Grichenko O.E."/>
            <person name="Gostincar C."/>
            <person name="Volpe R.P."/>
            <person name="Klimenkova P."/>
            <person name="Gaidamakova E.K."/>
            <person name="Zhou C.E."/>
            <person name="Stewart B.J."/>
            <person name="Lyman M.G."/>
            <person name="Malfatti S.A."/>
            <person name="Rubinfeld B."/>
            <person name="Courtot M."/>
            <person name="Singh J."/>
            <person name="Dalgard C.L."/>
            <person name="Hamilton T."/>
            <person name="Frey K.G."/>
            <person name="Gunde-Cimerman N."/>
            <person name="Dugan L."/>
            <person name="Daly M.J."/>
        </authorList>
    </citation>
    <scope>NUCLEOTIDE SEQUENCE [LARGE SCALE GENOMIC DNA]</scope>
    <source>
        <strain evidence="1 2">MD1149</strain>
    </source>
</reference>
<dbReference type="InterPro" id="IPR036412">
    <property type="entry name" value="HAD-like_sf"/>
</dbReference>
<dbReference type="PRINTS" id="PR00413">
    <property type="entry name" value="HADHALOGNASE"/>
</dbReference>
<evidence type="ECO:0000313" key="2">
    <source>
        <dbReference type="Proteomes" id="UP000237144"/>
    </source>
</evidence>
<dbReference type="NCBIfam" id="TIGR01509">
    <property type="entry name" value="HAD-SF-IA-v3"/>
    <property type="match status" value="1"/>
</dbReference>
<dbReference type="Pfam" id="PF13419">
    <property type="entry name" value="HAD_2"/>
    <property type="match status" value="1"/>
</dbReference>
<comment type="caution">
    <text evidence="1">The sequence shown here is derived from an EMBL/GenBank/DDBJ whole genome shotgun (WGS) entry which is preliminary data.</text>
</comment>
<dbReference type="SFLD" id="SFLDG01129">
    <property type="entry name" value="C1.5:_HAD__Beta-PGM__Phosphata"/>
    <property type="match status" value="1"/>
</dbReference>
<name>A0A2S5B1G9_9BASI</name>
<dbReference type="PANTHER" id="PTHR43481">
    <property type="entry name" value="FRUCTOSE-1-PHOSPHATE PHOSPHATASE"/>
    <property type="match status" value="1"/>
</dbReference>
<dbReference type="PANTHER" id="PTHR43481:SF4">
    <property type="entry name" value="GLYCEROL-1-PHOSPHATE PHOSPHOHYDROLASE 1-RELATED"/>
    <property type="match status" value="1"/>
</dbReference>
<dbReference type="InterPro" id="IPR041492">
    <property type="entry name" value="HAD_2"/>
</dbReference>
<dbReference type="SFLD" id="SFLDG01135">
    <property type="entry name" value="C1.5.6:_HAD__Beta-PGM__Phospha"/>
    <property type="match status" value="1"/>
</dbReference>
<dbReference type="AlphaFoldDB" id="A0A2S5B1G9"/>
<dbReference type="InterPro" id="IPR023198">
    <property type="entry name" value="PGP-like_dom2"/>
</dbReference>
<protein>
    <submittedName>
        <fullName evidence="1">Uncharacterized protein</fullName>
    </submittedName>
</protein>
<keyword evidence="2" id="KW-1185">Reference proteome</keyword>
<dbReference type="InterPro" id="IPR023214">
    <property type="entry name" value="HAD_sf"/>
</dbReference>
<dbReference type="STRING" id="741276.A0A2S5B1G9"/>
<gene>
    <name evidence="1" type="ORF">BMF94_6338</name>
</gene>
<accession>A0A2S5B1G9</accession>
<dbReference type="SUPFAM" id="SSF56784">
    <property type="entry name" value="HAD-like"/>
    <property type="match status" value="1"/>
</dbReference>
<dbReference type="Gene3D" id="1.10.150.240">
    <property type="entry name" value="Putative phosphatase, domain 2"/>
    <property type="match status" value="1"/>
</dbReference>
<dbReference type="InterPro" id="IPR006439">
    <property type="entry name" value="HAD-SF_hydro_IA"/>
</dbReference>
<dbReference type="Proteomes" id="UP000237144">
    <property type="component" value="Unassembled WGS sequence"/>
</dbReference>
<dbReference type="InterPro" id="IPR051806">
    <property type="entry name" value="HAD-like_SPP"/>
</dbReference>
<evidence type="ECO:0000313" key="1">
    <source>
        <dbReference type="EMBL" id="POY70632.1"/>
    </source>
</evidence>
<dbReference type="Gene3D" id="3.40.50.1000">
    <property type="entry name" value="HAD superfamily/HAD-like"/>
    <property type="match status" value="1"/>
</dbReference>
<dbReference type="GO" id="GO:0050308">
    <property type="term" value="F:sugar-phosphatase activity"/>
    <property type="evidence" value="ECO:0007669"/>
    <property type="project" value="TreeGrafter"/>
</dbReference>
<sequence>MPVELTVKAILFDMDGTLVDSTPAVEKTMGDWCHEQGIEPSEFFQHSHGVRTQDNLKRFQRVPVPGSSLSPEELTDSVNRLEALIAENGRKMHEAGGKGIERLPGARELLDALKKGGARWGICTSATRIYASSALKTGEIGSAPPDLPFLITADDVTHGKPHPEPYLKGMEEARKLSGASFDPSEVLVVEDAPSGLKAGTDAGCKTLGVGTGQPLERFKTFEATVKALDLTRQSVSTFANALFTHSVEVVSASADSVTLRIKTLEEEDL</sequence>